<dbReference type="GO" id="GO:0003756">
    <property type="term" value="F:protein disulfide isomerase activity"/>
    <property type="evidence" value="ECO:0007669"/>
    <property type="project" value="UniProtKB-EC"/>
</dbReference>
<keyword evidence="8" id="KW-0676">Redox-active center</keyword>
<comment type="similarity">
    <text evidence="4">Belongs to the protein disulfide isomerase family.</text>
</comment>
<dbReference type="GO" id="GO:0034976">
    <property type="term" value="P:response to endoplasmic reticulum stress"/>
    <property type="evidence" value="ECO:0007669"/>
    <property type="project" value="TreeGrafter"/>
</dbReference>
<dbReference type="PANTHER" id="PTHR18929:SF132">
    <property type="entry name" value="PROTEIN DISULFIDE-ISOMERASE A3"/>
    <property type="match status" value="1"/>
</dbReference>
<evidence type="ECO:0000256" key="1">
    <source>
        <dbReference type="ARBA" id="ARBA00001182"/>
    </source>
</evidence>
<evidence type="ECO:0000256" key="3">
    <source>
        <dbReference type="ARBA" id="ARBA00004319"/>
    </source>
</evidence>
<dbReference type="EC" id="5.3.4.1" evidence="5"/>
<comment type="caution">
    <text evidence="11">The sequence shown here is derived from an EMBL/GenBank/DDBJ whole genome shotgun (WGS) entry which is preliminary data.</text>
</comment>
<evidence type="ECO:0000256" key="4">
    <source>
        <dbReference type="ARBA" id="ARBA00006347"/>
    </source>
</evidence>
<reference evidence="11" key="1">
    <citation type="submission" date="2023-06" db="EMBL/GenBank/DDBJ databases">
        <title>Genome-scale phylogeny and comparative genomics of the fungal order Sordariales.</title>
        <authorList>
            <consortium name="Lawrence Berkeley National Laboratory"/>
            <person name="Hensen N."/>
            <person name="Bonometti L."/>
            <person name="Westerberg I."/>
            <person name="Brannstrom I.O."/>
            <person name="Guillou S."/>
            <person name="Cros-Aarteil S."/>
            <person name="Calhoun S."/>
            <person name="Haridas S."/>
            <person name="Kuo A."/>
            <person name="Mondo S."/>
            <person name="Pangilinan J."/>
            <person name="Riley R."/>
            <person name="Labutti K."/>
            <person name="Andreopoulos B."/>
            <person name="Lipzen A."/>
            <person name="Chen C."/>
            <person name="Yanf M."/>
            <person name="Daum C."/>
            <person name="Ng V."/>
            <person name="Clum A."/>
            <person name="Steindorff A."/>
            <person name="Ohm R."/>
            <person name="Martin F."/>
            <person name="Silar P."/>
            <person name="Natvig D."/>
            <person name="Lalanne C."/>
            <person name="Gautier V."/>
            <person name="Ament-Velasquez S.L."/>
            <person name="Kruys A."/>
            <person name="Hutchinson M.I."/>
            <person name="Powell A.J."/>
            <person name="Barry K."/>
            <person name="Miller A.N."/>
            <person name="Grigoriev I.V."/>
            <person name="Debuchy R."/>
            <person name="Gladieux P."/>
            <person name="Thoren M.H."/>
            <person name="Johannesson H."/>
        </authorList>
    </citation>
    <scope>NUCLEOTIDE SEQUENCE</scope>
    <source>
        <strain evidence="11">CBS 606.72</strain>
    </source>
</reference>
<dbReference type="GO" id="GO:0005788">
    <property type="term" value="C:endoplasmic reticulum lumen"/>
    <property type="evidence" value="ECO:0007669"/>
    <property type="project" value="UniProtKB-SubCell"/>
</dbReference>
<comment type="catalytic activity">
    <reaction evidence="1">
        <text>Catalyzes the rearrangement of -S-S- bonds in proteins.</text>
        <dbReference type="EC" id="5.3.4.1"/>
    </reaction>
</comment>
<gene>
    <name evidence="11" type="ORF">B0T14DRAFT_530387</name>
</gene>
<dbReference type="GO" id="GO:0006457">
    <property type="term" value="P:protein folding"/>
    <property type="evidence" value="ECO:0007669"/>
    <property type="project" value="TreeGrafter"/>
</dbReference>
<dbReference type="EMBL" id="JAULSU010000007">
    <property type="protein sequence ID" value="KAK0611441.1"/>
    <property type="molecule type" value="Genomic_DNA"/>
</dbReference>
<dbReference type="Proteomes" id="UP001175000">
    <property type="component" value="Unassembled WGS sequence"/>
</dbReference>
<evidence type="ECO:0000256" key="6">
    <source>
        <dbReference type="ARBA" id="ARBA00022824"/>
    </source>
</evidence>
<comment type="subcellular location">
    <subcellularLocation>
        <location evidence="3">Endoplasmic reticulum lumen</location>
    </subcellularLocation>
</comment>
<dbReference type="InterPro" id="IPR036249">
    <property type="entry name" value="Thioredoxin-like_sf"/>
</dbReference>
<keyword evidence="7" id="KW-0413">Isomerase</keyword>
<dbReference type="Pfam" id="PF00085">
    <property type="entry name" value="Thioredoxin"/>
    <property type="match status" value="1"/>
</dbReference>
<feature type="domain" description="Thioredoxin" evidence="10">
    <location>
        <begin position="41"/>
        <end position="175"/>
    </location>
</feature>
<dbReference type="InterPro" id="IPR013766">
    <property type="entry name" value="Thioredoxin_domain"/>
</dbReference>
<dbReference type="Gene3D" id="3.40.30.10">
    <property type="entry name" value="Glutaredoxin"/>
    <property type="match status" value="2"/>
</dbReference>
<sequence>MLVPKDQYPFFVLHDTATNLKYHLTSGSISPKDIAPFIEDYFAGKLEPVMKSQPVPDQQEGPLVEVVGLTYKDIVLDDERDVFVEYYDPDCAPCLAIVPQLEKFAEAVAADERGKKLVTVAKMDLDANDALDSDIRGFPTIKLYPAGRKGQPVWYNGEQGHSLQKWAKFLKENGKYGVDVAV</sequence>
<keyword evidence="12" id="KW-1185">Reference proteome</keyword>
<dbReference type="AlphaFoldDB" id="A0AA39WCT9"/>
<evidence type="ECO:0000256" key="7">
    <source>
        <dbReference type="ARBA" id="ARBA00023235"/>
    </source>
</evidence>
<evidence type="ECO:0000256" key="5">
    <source>
        <dbReference type="ARBA" id="ARBA00012723"/>
    </source>
</evidence>
<dbReference type="PANTHER" id="PTHR18929">
    <property type="entry name" value="PROTEIN DISULFIDE ISOMERASE"/>
    <property type="match status" value="1"/>
</dbReference>
<evidence type="ECO:0000259" key="10">
    <source>
        <dbReference type="PROSITE" id="PS51352"/>
    </source>
</evidence>
<name>A0AA39WCT9_9PEZI</name>
<evidence type="ECO:0000313" key="12">
    <source>
        <dbReference type="Proteomes" id="UP001175000"/>
    </source>
</evidence>
<dbReference type="SUPFAM" id="SSF52833">
    <property type="entry name" value="Thioredoxin-like"/>
    <property type="match status" value="1"/>
</dbReference>
<evidence type="ECO:0000256" key="2">
    <source>
        <dbReference type="ARBA" id="ARBA00002692"/>
    </source>
</evidence>
<organism evidence="11 12">
    <name type="scientific">Immersiella caudata</name>
    <dbReference type="NCBI Taxonomy" id="314043"/>
    <lineage>
        <taxon>Eukaryota</taxon>
        <taxon>Fungi</taxon>
        <taxon>Dikarya</taxon>
        <taxon>Ascomycota</taxon>
        <taxon>Pezizomycotina</taxon>
        <taxon>Sordariomycetes</taxon>
        <taxon>Sordariomycetidae</taxon>
        <taxon>Sordariales</taxon>
        <taxon>Lasiosphaeriaceae</taxon>
        <taxon>Immersiella</taxon>
    </lineage>
</organism>
<evidence type="ECO:0000256" key="9">
    <source>
        <dbReference type="ARBA" id="ARBA00039846"/>
    </source>
</evidence>
<proteinExistence type="inferred from homology"/>
<comment type="function">
    <text evidence="2">Participates in the folding of proteins containing disulfide bonds, may be involved in glycosylation, prolyl hydroxylation and triglyceride transfer.</text>
</comment>
<keyword evidence="6" id="KW-0256">Endoplasmic reticulum</keyword>
<accession>A0AA39WCT9</accession>
<evidence type="ECO:0000256" key="8">
    <source>
        <dbReference type="ARBA" id="ARBA00023284"/>
    </source>
</evidence>
<evidence type="ECO:0000313" key="11">
    <source>
        <dbReference type="EMBL" id="KAK0611441.1"/>
    </source>
</evidence>
<protein>
    <recommendedName>
        <fullName evidence="9">Protein disulfide-isomerase</fullName>
        <ecNumber evidence="5">5.3.4.1</ecNumber>
    </recommendedName>
</protein>
<dbReference type="PROSITE" id="PS51352">
    <property type="entry name" value="THIOREDOXIN_2"/>
    <property type="match status" value="1"/>
</dbReference>